<evidence type="ECO:0000313" key="4">
    <source>
        <dbReference type="EMBL" id="KAJ8042869.1"/>
    </source>
</evidence>
<evidence type="ECO:0000256" key="2">
    <source>
        <dbReference type="SAM" id="Phobius"/>
    </source>
</evidence>
<evidence type="ECO:0000256" key="1">
    <source>
        <dbReference type="ARBA" id="ARBA00022737"/>
    </source>
</evidence>
<dbReference type="PROSITE" id="PS50825">
    <property type="entry name" value="HYR"/>
    <property type="match status" value="2"/>
</dbReference>
<name>A0A9Q1HE37_HOLLE</name>
<keyword evidence="2" id="KW-1133">Transmembrane helix</keyword>
<dbReference type="Gene3D" id="2.60.40.10">
    <property type="entry name" value="Immunoglobulins"/>
    <property type="match status" value="1"/>
</dbReference>
<dbReference type="InterPro" id="IPR013783">
    <property type="entry name" value="Ig-like_fold"/>
</dbReference>
<keyword evidence="5" id="KW-1185">Reference proteome</keyword>
<feature type="transmembrane region" description="Helical" evidence="2">
    <location>
        <begin position="12"/>
        <end position="31"/>
    </location>
</feature>
<feature type="domain" description="HYR" evidence="3">
    <location>
        <begin position="134"/>
        <end position="215"/>
    </location>
</feature>
<accession>A0A9Q1HE37</accession>
<comment type="caution">
    <text evidence="4">The sequence shown here is derived from an EMBL/GenBank/DDBJ whole genome shotgun (WGS) entry which is preliminary data.</text>
</comment>
<protein>
    <submittedName>
        <fullName evidence="4">Hyalin</fullName>
    </submittedName>
</protein>
<dbReference type="OrthoDB" id="5948052at2759"/>
<dbReference type="EMBL" id="JAIZAY010000004">
    <property type="protein sequence ID" value="KAJ8042869.1"/>
    <property type="molecule type" value="Genomic_DNA"/>
</dbReference>
<evidence type="ECO:0000259" key="3">
    <source>
        <dbReference type="PROSITE" id="PS50825"/>
    </source>
</evidence>
<keyword evidence="2" id="KW-0472">Membrane</keyword>
<dbReference type="Pfam" id="PF02494">
    <property type="entry name" value="HYR"/>
    <property type="match status" value="2"/>
</dbReference>
<dbReference type="AlphaFoldDB" id="A0A9Q1HE37"/>
<dbReference type="Proteomes" id="UP001152320">
    <property type="component" value="Chromosome 4"/>
</dbReference>
<reference evidence="4" key="1">
    <citation type="submission" date="2021-10" db="EMBL/GenBank/DDBJ databases">
        <title>Tropical sea cucumber genome reveals ecological adaptation and Cuvierian tubules defense mechanism.</title>
        <authorList>
            <person name="Chen T."/>
        </authorList>
    </citation>
    <scope>NUCLEOTIDE SEQUENCE</scope>
    <source>
        <strain evidence="4">Nanhai2018</strain>
        <tissue evidence="4">Muscle</tissue>
    </source>
</reference>
<dbReference type="InterPro" id="IPR003410">
    <property type="entry name" value="HYR_dom"/>
</dbReference>
<keyword evidence="2" id="KW-0812">Transmembrane</keyword>
<evidence type="ECO:0000313" key="5">
    <source>
        <dbReference type="Proteomes" id="UP001152320"/>
    </source>
</evidence>
<sequence>MEIRKKQRTRTLLISVFILWNFSLFCLGQFGPDDPIGNEDTGPSTIAFVEVDDIPPFVQCGPDIVRQSPVSTGGLSVAFTECTATDDSGAVVLVSNSHTPGDFFPFGTTVVTYTFTDAAGNIGTDSFTITIERADMDPPALNDCPTSPVTAFLVPGETMITRQLPVVTATDDGGIQLQQVPSSNQFQVGVTRVTVHAIDSSGNTAICTYNVVVFSRK</sequence>
<dbReference type="PANTHER" id="PTHR24273">
    <property type="entry name" value="FI04643P-RELATED"/>
    <property type="match status" value="1"/>
</dbReference>
<proteinExistence type="predicted"/>
<dbReference type="PANTHER" id="PTHR24273:SF32">
    <property type="entry name" value="HYALIN"/>
    <property type="match status" value="1"/>
</dbReference>
<organism evidence="4 5">
    <name type="scientific">Holothuria leucospilota</name>
    <name type="common">Black long sea cucumber</name>
    <name type="synonym">Mertensiothuria leucospilota</name>
    <dbReference type="NCBI Taxonomy" id="206669"/>
    <lineage>
        <taxon>Eukaryota</taxon>
        <taxon>Metazoa</taxon>
        <taxon>Echinodermata</taxon>
        <taxon>Eleutherozoa</taxon>
        <taxon>Echinozoa</taxon>
        <taxon>Holothuroidea</taxon>
        <taxon>Aspidochirotacea</taxon>
        <taxon>Aspidochirotida</taxon>
        <taxon>Holothuriidae</taxon>
        <taxon>Holothuria</taxon>
    </lineage>
</organism>
<feature type="domain" description="HYR" evidence="3">
    <location>
        <begin position="51"/>
        <end position="133"/>
    </location>
</feature>
<keyword evidence="1" id="KW-0677">Repeat</keyword>
<gene>
    <name evidence="4" type="ORF">HOLleu_09743</name>
</gene>